<sequence>MSSPSPAPRPAAAADGPGTAPAVAHGAQETPAEPRKEALHHAIARTLDELPEPSLRLLAAMAVVNQETPLPILAVIAHVADPSAALDDLIEAGFVTWLPRSLAQPVGINSESLRAVVYWNLPTSLRRAMHLASAEQVSGVHGHQHALLGARRRDPELAARLEDEATRYHKAGDTERAGTLLLWSADVSVDRDERERRLLVAALWGQEMPTAGWAAALGERLALLEASVARNLFLGQLAAREARYEAAHALFDQAREIVRDRPFVERATVELAAATLHADTGHLDAEERIALSLLAQDGLPEEFREWSVWFAADAYGRIHRSVEASLRRLELLAPELGAPEADRPGHGILRWARGMWLAHSGRPSQALGDLQWVLRSHDGPAGPVLPLSYGLLGYALFQLGDWQAALREAHEGMRVAGARNDRRYGIPAASLAAGISALRGDWQEAAEQVDSVTDDQRTVGQARYGVFPAVAAATLAQARGEPGRVLAVLAPVAAQPGLFALEQLLWRPLYIEALIDTGRLATARTALASLRTAIAADAPPTAVMARLEARILTAEGDPAAAAELLAGAAEQSADEDSPFSLAQLEHDYGRLLLGSRRRRPAIRWLLSAHGRYVDLGARPFAERCLRQLKEAGAHIPGAGTAGGEEGAETAARSAVELTQQEYRIAQLAAQGLTNQQIARALFVSAKTIEYHLGNVFTKLGIASRRQLRAELDALTGHHIE</sequence>
<evidence type="ECO:0000256" key="1">
    <source>
        <dbReference type="ARBA" id="ARBA00023125"/>
    </source>
</evidence>
<protein>
    <recommendedName>
        <fullName evidence="3">HTH luxR-type domain-containing protein</fullName>
    </recommendedName>
</protein>
<comment type="caution">
    <text evidence="4">The sequence shown here is derived from an EMBL/GenBank/DDBJ whole genome shotgun (WGS) entry which is preliminary data.</text>
</comment>
<feature type="domain" description="HTH luxR-type" evidence="3">
    <location>
        <begin position="650"/>
        <end position="715"/>
    </location>
</feature>
<dbReference type="PANTHER" id="PTHR43214">
    <property type="entry name" value="TWO-COMPONENT RESPONSE REGULATOR"/>
    <property type="match status" value="1"/>
</dbReference>
<dbReference type="SUPFAM" id="SSF48452">
    <property type="entry name" value="TPR-like"/>
    <property type="match status" value="1"/>
</dbReference>
<reference evidence="4" key="2">
    <citation type="submission" date="2020-09" db="EMBL/GenBank/DDBJ databases">
        <authorList>
            <person name="Sun Q."/>
            <person name="Zhou Y."/>
        </authorList>
    </citation>
    <scope>NUCLEOTIDE SEQUENCE</scope>
    <source>
        <strain evidence="4">CGMCC 4.7110</strain>
    </source>
</reference>
<keyword evidence="5" id="KW-1185">Reference proteome</keyword>
<dbReference type="PRINTS" id="PR00038">
    <property type="entry name" value="HTHLUXR"/>
</dbReference>
<dbReference type="RefSeq" id="WP_189266284.1">
    <property type="nucleotide sequence ID" value="NZ_BMML01000016.1"/>
</dbReference>
<feature type="region of interest" description="Disordered" evidence="2">
    <location>
        <begin position="1"/>
        <end position="35"/>
    </location>
</feature>
<dbReference type="GO" id="GO:0006355">
    <property type="term" value="P:regulation of DNA-templated transcription"/>
    <property type="evidence" value="ECO:0007669"/>
    <property type="project" value="InterPro"/>
</dbReference>
<dbReference type="PANTHER" id="PTHR43214:SF42">
    <property type="entry name" value="TRANSCRIPTIONAL REGULATORY PROTEIN DESR"/>
    <property type="match status" value="1"/>
</dbReference>
<keyword evidence="1" id="KW-0238">DNA-binding</keyword>
<dbReference type="InterPro" id="IPR016032">
    <property type="entry name" value="Sig_transdc_resp-reg_C-effctor"/>
</dbReference>
<dbReference type="GO" id="GO:0003677">
    <property type="term" value="F:DNA binding"/>
    <property type="evidence" value="ECO:0007669"/>
    <property type="project" value="UniProtKB-KW"/>
</dbReference>
<dbReference type="Pfam" id="PF00196">
    <property type="entry name" value="GerE"/>
    <property type="match status" value="1"/>
</dbReference>
<dbReference type="InterPro" id="IPR011990">
    <property type="entry name" value="TPR-like_helical_dom_sf"/>
</dbReference>
<dbReference type="SUPFAM" id="SSF46894">
    <property type="entry name" value="C-terminal effector domain of the bipartite response regulators"/>
    <property type="match status" value="1"/>
</dbReference>
<accession>A0A917XI28</accession>
<gene>
    <name evidence="4" type="ORF">GCM10011578_063490</name>
</gene>
<reference evidence="4" key="1">
    <citation type="journal article" date="2014" name="Int. J. Syst. Evol. Microbiol.">
        <title>Complete genome sequence of Corynebacterium casei LMG S-19264T (=DSM 44701T), isolated from a smear-ripened cheese.</title>
        <authorList>
            <consortium name="US DOE Joint Genome Institute (JGI-PGF)"/>
            <person name="Walter F."/>
            <person name="Albersmeier A."/>
            <person name="Kalinowski J."/>
            <person name="Ruckert C."/>
        </authorList>
    </citation>
    <scope>NUCLEOTIDE SEQUENCE</scope>
    <source>
        <strain evidence="4">CGMCC 4.7110</strain>
    </source>
</reference>
<dbReference type="AlphaFoldDB" id="A0A917XI28"/>
<dbReference type="Gene3D" id="1.10.10.10">
    <property type="entry name" value="Winged helix-like DNA-binding domain superfamily/Winged helix DNA-binding domain"/>
    <property type="match status" value="1"/>
</dbReference>
<dbReference type="EMBL" id="BMML01000016">
    <property type="protein sequence ID" value="GGN27853.1"/>
    <property type="molecule type" value="Genomic_DNA"/>
</dbReference>
<evidence type="ECO:0000313" key="5">
    <source>
        <dbReference type="Proteomes" id="UP000653411"/>
    </source>
</evidence>
<dbReference type="SMART" id="SM00421">
    <property type="entry name" value="HTH_LUXR"/>
    <property type="match status" value="1"/>
</dbReference>
<dbReference type="PROSITE" id="PS00622">
    <property type="entry name" value="HTH_LUXR_1"/>
    <property type="match status" value="1"/>
</dbReference>
<proteinExistence type="predicted"/>
<evidence type="ECO:0000259" key="3">
    <source>
        <dbReference type="PROSITE" id="PS50043"/>
    </source>
</evidence>
<evidence type="ECO:0000313" key="4">
    <source>
        <dbReference type="EMBL" id="GGN27853.1"/>
    </source>
</evidence>
<dbReference type="InterPro" id="IPR036388">
    <property type="entry name" value="WH-like_DNA-bd_sf"/>
</dbReference>
<dbReference type="InterPro" id="IPR000792">
    <property type="entry name" value="Tscrpt_reg_LuxR_C"/>
</dbReference>
<name>A0A917XI28_9ACTN</name>
<dbReference type="Proteomes" id="UP000653411">
    <property type="component" value="Unassembled WGS sequence"/>
</dbReference>
<dbReference type="CDD" id="cd06170">
    <property type="entry name" value="LuxR_C_like"/>
    <property type="match status" value="1"/>
</dbReference>
<dbReference type="PROSITE" id="PS50043">
    <property type="entry name" value="HTH_LUXR_2"/>
    <property type="match status" value="1"/>
</dbReference>
<dbReference type="Gene3D" id="1.25.40.10">
    <property type="entry name" value="Tetratricopeptide repeat domain"/>
    <property type="match status" value="1"/>
</dbReference>
<organism evidence="4 5">
    <name type="scientific">Streptomyces fuscichromogenes</name>
    <dbReference type="NCBI Taxonomy" id="1324013"/>
    <lineage>
        <taxon>Bacteria</taxon>
        <taxon>Bacillati</taxon>
        <taxon>Actinomycetota</taxon>
        <taxon>Actinomycetes</taxon>
        <taxon>Kitasatosporales</taxon>
        <taxon>Streptomycetaceae</taxon>
        <taxon>Streptomyces</taxon>
    </lineage>
</organism>
<feature type="compositionally biased region" description="Low complexity" evidence="2">
    <location>
        <begin position="10"/>
        <end position="24"/>
    </location>
</feature>
<evidence type="ECO:0000256" key="2">
    <source>
        <dbReference type="SAM" id="MobiDB-lite"/>
    </source>
</evidence>
<dbReference type="InterPro" id="IPR039420">
    <property type="entry name" value="WalR-like"/>
</dbReference>